<accession>A0A914X2C2</accession>
<reference evidence="3" key="1">
    <citation type="submission" date="2022-11" db="UniProtKB">
        <authorList>
            <consortium name="WormBaseParasite"/>
        </authorList>
    </citation>
    <scope>IDENTIFICATION</scope>
</reference>
<sequence length="110" mass="12631">MPKRHKVTRMKDDCQGLSNELEIYGVIFEKYEKNIRPVKDANTPIMAIISAQWMTLLGVDVAMEAVHISMDYKQTWKDESLVWNPADFDGIETISVPEDLVWLPDVCMVS</sequence>
<dbReference type="WBParaSite" id="PSAMB.scaffold604size46016.g7231.t1">
    <property type="protein sequence ID" value="PSAMB.scaffold604size46016.g7231.t1"/>
    <property type="gene ID" value="PSAMB.scaffold604size46016.g7231"/>
</dbReference>
<name>A0A914X2C2_9BILA</name>
<dbReference type="GO" id="GO:0005230">
    <property type="term" value="F:extracellular ligand-gated monoatomic ion channel activity"/>
    <property type="evidence" value="ECO:0007669"/>
    <property type="project" value="InterPro"/>
</dbReference>
<feature type="domain" description="Neurotransmitter-gated ion-channel ligand-binding" evidence="1">
    <location>
        <begin position="22"/>
        <end position="109"/>
    </location>
</feature>
<evidence type="ECO:0000259" key="1">
    <source>
        <dbReference type="Pfam" id="PF02931"/>
    </source>
</evidence>
<dbReference type="SUPFAM" id="SSF63712">
    <property type="entry name" value="Nicotinic receptor ligand binding domain-like"/>
    <property type="match status" value="1"/>
</dbReference>
<evidence type="ECO:0000313" key="3">
    <source>
        <dbReference type="WBParaSite" id="PSAMB.scaffold604size46016.g7231.t1"/>
    </source>
</evidence>
<dbReference type="GO" id="GO:0016020">
    <property type="term" value="C:membrane"/>
    <property type="evidence" value="ECO:0007669"/>
    <property type="project" value="InterPro"/>
</dbReference>
<proteinExistence type="predicted"/>
<dbReference type="InterPro" id="IPR006202">
    <property type="entry name" value="Neur_chan_lig-bd"/>
</dbReference>
<evidence type="ECO:0000313" key="2">
    <source>
        <dbReference type="Proteomes" id="UP000887566"/>
    </source>
</evidence>
<organism evidence="2 3">
    <name type="scientific">Plectus sambesii</name>
    <dbReference type="NCBI Taxonomy" id="2011161"/>
    <lineage>
        <taxon>Eukaryota</taxon>
        <taxon>Metazoa</taxon>
        <taxon>Ecdysozoa</taxon>
        <taxon>Nematoda</taxon>
        <taxon>Chromadorea</taxon>
        <taxon>Plectida</taxon>
        <taxon>Plectina</taxon>
        <taxon>Plectoidea</taxon>
        <taxon>Plectidae</taxon>
        <taxon>Plectus</taxon>
    </lineage>
</organism>
<dbReference type="Proteomes" id="UP000887566">
    <property type="component" value="Unplaced"/>
</dbReference>
<keyword evidence="2" id="KW-1185">Reference proteome</keyword>
<protein>
    <submittedName>
        <fullName evidence="3">Neurotransmitter-gated ion-channel ligand-binding domain-containing protein</fullName>
    </submittedName>
</protein>
<dbReference type="Gene3D" id="2.70.170.10">
    <property type="entry name" value="Neurotransmitter-gated ion-channel ligand-binding domain"/>
    <property type="match status" value="1"/>
</dbReference>
<dbReference type="InterPro" id="IPR036734">
    <property type="entry name" value="Neur_chan_lig-bd_sf"/>
</dbReference>
<dbReference type="Pfam" id="PF02931">
    <property type="entry name" value="Neur_chan_LBD"/>
    <property type="match status" value="1"/>
</dbReference>
<dbReference type="AlphaFoldDB" id="A0A914X2C2"/>